<dbReference type="AlphaFoldDB" id="A0AAV4YFU7"/>
<keyword evidence="2" id="KW-1185">Reference proteome</keyword>
<sequence length="105" mass="11932">MNKYAYYSWIDSLQPRNDQDIDVFQLNRITSKVSTVAPMIIKVVTHKTLPKSMTTGADVIEKTTKGPESFRYIVKTYFGHAYPKESKELCCICAGSRCTEYDGHA</sequence>
<evidence type="ECO:0000313" key="2">
    <source>
        <dbReference type="Proteomes" id="UP001054945"/>
    </source>
</evidence>
<organism evidence="1 2">
    <name type="scientific">Caerostris extrusa</name>
    <name type="common">Bark spider</name>
    <name type="synonym">Caerostris bankana</name>
    <dbReference type="NCBI Taxonomy" id="172846"/>
    <lineage>
        <taxon>Eukaryota</taxon>
        <taxon>Metazoa</taxon>
        <taxon>Ecdysozoa</taxon>
        <taxon>Arthropoda</taxon>
        <taxon>Chelicerata</taxon>
        <taxon>Arachnida</taxon>
        <taxon>Araneae</taxon>
        <taxon>Araneomorphae</taxon>
        <taxon>Entelegynae</taxon>
        <taxon>Araneoidea</taxon>
        <taxon>Araneidae</taxon>
        <taxon>Caerostris</taxon>
    </lineage>
</organism>
<proteinExistence type="predicted"/>
<comment type="caution">
    <text evidence="1">The sequence shown here is derived from an EMBL/GenBank/DDBJ whole genome shotgun (WGS) entry which is preliminary data.</text>
</comment>
<dbReference type="Proteomes" id="UP001054945">
    <property type="component" value="Unassembled WGS sequence"/>
</dbReference>
<accession>A0AAV4YFU7</accession>
<protein>
    <submittedName>
        <fullName evidence="1">Uncharacterized protein</fullName>
    </submittedName>
</protein>
<dbReference type="EMBL" id="BPLR01019256">
    <property type="protein sequence ID" value="GIZ05270.1"/>
    <property type="molecule type" value="Genomic_DNA"/>
</dbReference>
<reference evidence="1 2" key="1">
    <citation type="submission" date="2021-06" db="EMBL/GenBank/DDBJ databases">
        <title>Caerostris extrusa draft genome.</title>
        <authorList>
            <person name="Kono N."/>
            <person name="Arakawa K."/>
        </authorList>
    </citation>
    <scope>NUCLEOTIDE SEQUENCE [LARGE SCALE GENOMIC DNA]</scope>
</reference>
<gene>
    <name evidence="1" type="ORF">CEXT_115971</name>
</gene>
<name>A0AAV4YFU7_CAEEX</name>
<evidence type="ECO:0000313" key="1">
    <source>
        <dbReference type="EMBL" id="GIZ05270.1"/>
    </source>
</evidence>